<dbReference type="FunFam" id="3.40.50.150:FF:000146">
    <property type="entry name" value="Acetylserotonin O-methyltransferase"/>
    <property type="match status" value="1"/>
</dbReference>
<evidence type="ECO:0000313" key="12">
    <source>
        <dbReference type="EMBL" id="CAH3113878.1"/>
    </source>
</evidence>
<dbReference type="PANTHER" id="PTHR43712:SF2">
    <property type="entry name" value="O-METHYLTRANSFERASE CICE"/>
    <property type="match status" value="1"/>
</dbReference>
<dbReference type="PANTHER" id="PTHR43712">
    <property type="entry name" value="PUTATIVE (AFU_ORTHOLOGUE AFUA_4G14580)-RELATED"/>
    <property type="match status" value="1"/>
</dbReference>
<comment type="function">
    <text evidence="5">Catalyzes the transfer of a methyl group onto N-acetylserotonin, producing melatonin (N-acetyl-5-methoxytryptamine).</text>
</comment>
<reference evidence="12 13" key="1">
    <citation type="submission" date="2022-05" db="EMBL/GenBank/DDBJ databases">
        <authorList>
            <consortium name="Genoscope - CEA"/>
            <person name="William W."/>
        </authorList>
    </citation>
    <scope>NUCLEOTIDE SEQUENCE [LARGE SCALE GENOMIC DNA]</scope>
</reference>
<dbReference type="GO" id="GO:0032259">
    <property type="term" value="P:methylation"/>
    <property type="evidence" value="ECO:0007669"/>
    <property type="project" value="UniProtKB-KW"/>
</dbReference>
<evidence type="ECO:0000256" key="5">
    <source>
        <dbReference type="ARBA" id="ARBA00037645"/>
    </source>
</evidence>
<feature type="active site" description="Proton acceptor" evidence="9">
    <location>
        <position position="258"/>
    </location>
</feature>
<dbReference type="AlphaFoldDB" id="A0AAU9WIE9"/>
<dbReference type="Pfam" id="PF00891">
    <property type="entry name" value="Methyltransf_2"/>
    <property type="match status" value="1"/>
</dbReference>
<dbReference type="FunFam" id="1.10.10.10:FF:000358">
    <property type="entry name" value="Acetylserotonin O-methyltransferase"/>
    <property type="match status" value="1"/>
</dbReference>
<dbReference type="InterPro" id="IPR036390">
    <property type="entry name" value="WH_DNA-bd_sf"/>
</dbReference>
<evidence type="ECO:0000259" key="11">
    <source>
        <dbReference type="Pfam" id="PF08100"/>
    </source>
</evidence>
<dbReference type="InterPro" id="IPR001077">
    <property type="entry name" value="COMT_C"/>
</dbReference>
<name>A0AAU9WIE9_9CNID</name>
<evidence type="ECO:0000256" key="2">
    <source>
        <dbReference type="ARBA" id="ARBA00022603"/>
    </source>
</evidence>
<dbReference type="InterPro" id="IPR036388">
    <property type="entry name" value="WH-like_DNA-bd_sf"/>
</dbReference>
<dbReference type="Gene3D" id="1.10.10.10">
    <property type="entry name" value="Winged helix-like DNA-binding domain superfamily/Winged helix DNA-binding domain"/>
    <property type="match status" value="1"/>
</dbReference>
<dbReference type="InterPro" id="IPR029063">
    <property type="entry name" value="SAM-dependent_MTases_sf"/>
</dbReference>
<dbReference type="SUPFAM" id="SSF46785">
    <property type="entry name" value="Winged helix' DNA-binding domain"/>
    <property type="match status" value="1"/>
</dbReference>
<dbReference type="PIRSF" id="PIRSF005739">
    <property type="entry name" value="O-mtase"/>
    <property type="match status" value="1"/>
</dbReference>
<comment type="subunit">
    <text evidence="1">Homodimer.</text>
</comment>
<evidence type="ECO:0000256" key="4">
    <source>
        <dbReference type="ARBA" id="ARBA00022691"/>
    </source>
</evidence>
<feature type="domain" description="O-methyltransferase dimerisation" evidence="11">
    <location>
        <begin position="19"/>
        <end position="100"/>
    </location>
</feature>
<evidence type="ECO:0000256" key="3">
    <source>
        <dbReference type="ARBA" id="ARBA00022679"/>
    </source>
</evidence>
<dbReference type="InterPro" id="IPR012967">
    <property type="entry name" value="COMT_dimerisation"/>
</dbReference>
<dbReference type="Proteomes" id="UP001159428">
    <property type="component" value="Unassembled WGS sequence"/>
</dbReference>
<dbReference type="PROSITE" id="PS51683">
    <property type="entry name" value="SAM_OMT_II"/>
    <property type="match status" value="1"/>
</dbReference>
<sequence length="351" mass="40051">MACRERIVIPLQIPSKLQDLMYAFRESKVLFAACDMGVFDILQDSDAPQSVEDISSKMGSNVDATECLMNTLVAVELLEKKKQDGSWLYSNSVIARQFLTKSSPDSLIDYIKHSNKVIYPLFSNLENAIREGSNQWMRTFGHSKEDVWKDEYSTEGSCLQFLRIAEEFWLRLYICFVLFVFLVRNKGGPGTMAYTLCQYYPNMKITVCDLQSVVDSARHFRPSLKDCPNQGNISYVVGNFFQEDLPKAELYILSRILHDWSDEKADLILSNVYECLPSGGRVLIAERFLDEDKIGPKSTLLTSLNMLVQVDGKERTRDEYRKLLEKQGFVDIQAKQLDSSEGSDAILCRKA</sequence>
<dbReference type="EMBL" id="CALNXJ010000014">
    <property type="protein sequence ID" value="CAH3113878.1"/>
    <property type="molecule type" value="Genomic_DNA"/>
</dbReference>
<dbReference type="Gene3D" id="3.40.50.150">
    <property type="entry name" value="Vaccinia Virus protein VP39"/>
    <property type="match status" value="1"/>
</dbReference>
<keyword evidence="4" id="KW-0949">S-adenosyl-L-methionine</keyword>
<keyword evidence="2" id="KW-0489">Methyltransferase</keyword>
<dbReference type="GO" id="GO:0046983">
    <property type="term" value="F:protein dimerization activity"/>
    <property type="evidence" value="ECO:0007669"/>
    <property type="project" value="InterPro"/>
</dbReference>
<evidence type="ECO:0000256" key="8">
    <source>
        <dbReference type="ARBA" id="ARBA00043054"/>
    </source>
</evidence>
<evidence type="ECO:0000256" key="6">
    <source>
        <dbReference type="ARBA" id="ARBA00039116"/>
    </source>
</evidence>
<comment type="caution">
    <text evidence="12">The sequence shown here is derived from an EMBL/GenBank/DDBJ whole genome shotgun (WGS) entry which is preliminary data.</text>
</comment>
<evidence type="ECO:0000256" key="7">
    <source>
        <dbReference type="ARBA" id="ARBA00040730"/>
    </source>
</evidence>
<organism evidence="12 13">
    <name type="scientific">Pocillopora meandrina</name>
    <dbReference type="NCBI Taxonomy" id="46732"/>
    <lineage>
        <taxon>Eukaryota</taxon>
        <taxon>Metazoa</taxon>
        <taxon>Cnidaria</taxon>
        <taxon>Anthozoa</taxon>
        <taxon>Hexacorallia</taxon>
        <taxon>Scleractinia</taxon>
        <taxon>Astrocoeniina</taxon>
        <taxon>Pocilloporidae</taxon>
        <taxon>Pocillopora</taxon>
    </lineage>
</organism>
<keyword evidence="13" id="KW-1185">Reference proteome</keyword>
<dbReference type="SUPFAM" id="SSF53335">
    <property type="entry name" value="S-adenosyl-L-methionine-dependent methyltransferases"/>
    <property type="match status" value="1"/>
</dbReference>
<gene>
    <name evidence="12" type="ORF">PMEA_00005912</name>
</gene>
<accession>A0AAU9WIE9</accession>
<feature type="domain" description="O-methyltransferase C-terminal" evidence="10">
    <location>
        <begin position="122"/>
        <end position="329"/>
    </location>
</feature>
<evidence type="ECO:0000256" key="1">
    <source>
        <dbReference type="ARBA" id="ARBA00011738"/>
    </source>
</evidence>
<evidence type="ECO:0000259" key="10">
    <source>
        <dbReference type="Pfam" id="PF00891"/>
    </source>
</evidence>
<proteinExistence type="predicted"/>
<dbReference type="Pfam" id="PF08100">
    <property type="entry name" value="Dimerisation"/>
    <property type="match status" value="1"/>
</dbReference>
<dbReference type="GO" id="GO:0017096">
    <property type="term" value="F:acetylserotonin O-methyltransferase activity"/>
    <property type="evidence" value="ECO:0007669"/>
    <property type="project" value="UniProtKB-EC"/>
</dbReference>
<protein>
    <recommendedName>
        <fullName evidence="7">Acetylserotonin O-methyltransferase</fullName>
        <ecNumber evidence="6">2.1.1.4</ecNumber>
    </recommendedName>
    <alternativeName>
        <fullName evidence="8">Hydroxyindole O-methyltransferase</fullName>
    </alternativeName>
</protein>
<keyword evidence="3" id="KW-0808">Transferase</keyword>
<dbReference type="InterPro" id="IPR016461">
    <property type="entry name" value="COMT-like"/>
</dbReference>
<evidence type="ECO:0000313" key="13">
    <source>
        <dbReference type="Proteomes" id="UP001159428"/>
    </source>
</evidence>
<evidence type="ECO:0000256" key="9">
    <source>
        <dbReference type="PIRSR" id="PIRSR005739-1"/>
    </source>
</evidence>
<dbReference type="EC" id="2.1.1.4" evidence="6"/>